<reference evidence="1 2" key="1">
    <citation type="journal article" date="2019" name="Commun. Biol.">
        <title>The bagworm genome reveals a unique fibroin gene that provides high tensile strength.</title>
        <authorList>
            <person name="Kono N."/>
            <person name="Nakamura H."/>
            <person name="Ohtoshi R."/>
            <person name="Tomita M."/>
            <person name="Numata K."/>
            <person name="Arakawa K."/>
        </authorList>
    </citation>
    <scope>NUCLEOTIDE SEQUENCE [LARGE SCALE GENOMIC DNA]</scope>
</reference>
<gene>
    <name evidence="1" type="ORF">EVAR_8766_1</name>
</gene>
<sequence length="71" mass="7793">MKPNTPHSAYHVARPSVCLTCMYMYLAATDANDKQSTYSARAGPGAVLPARAKHRIGYSGCLRTTLDKDYQ</sequence>
<proteinExistence type="predicted"/>
<organism evidence="1 2">
    <name type="scientific">Eumeta variegata</name>
    <name type="common">Bagworm moth</name>
    <name type="synonym">Eumeta japonica</name>
    <dbReference type="NCBI Taxonomy" id="151549"/>
    <lineage>
        <taxon>Eukaryota</taxon>
        <taxon>Metazoa</taxon>
        <taxon>Ecdysozoa</taxon>
        <taxon>Arthropoda</taxon>
        <taxon>Hexapoda</taxon>
        <taxon>Insecta</taxon>
        <taxon>Pterygota</taxon>
        <taxon>Neoptera</taxon>
        <taxon>Endopterygota</taxon>
        <taxon>Lepidoptera</taxon>
        <taxon>Glossata</taxon>
        <taxon>Ditrysia</taxon>
        <taxon>Tineoidea</taxon>
        <taxon>Psychidae</taxon>
        <taxon>Oiketicinae</taxon>
        <taxon>Eumeta</taxon>
    </lineage>
</organism>
<dbReference type="Proteomes" id="UP000299102">
    <property type="component" value="Unassembled WGS sequence"/>
</dbReference>
<keyword evidence="2" id="KW-1185">Reference proteome</keyword>
<evidence type="ECO:0000313" key="2">
    <source>
        <dbReference type="Proteomes" id="UP000299102"/>
    </source>
</evidence>
<evidence type="ECO:0000313" key="1">
    <source>
        <dbReference type="EMBL" id="GBP17406.1"/>
    </source>
</evidence>
<comment type="caution">
    <text evidence="1">The sequence shown here is derived from an EMBL/GenBank/DDBJ whole genome shotgun (WGS) entry which is preliminary data.</text>
</comment>
<name>A0A4C1TUD8_EUMVA</name>
<protein>
    <submittedName>
        <fullName evidence="1">Uncharacterized protein</fullName>
    </submittedName>
</protein>
<accession>A0A4C1TUD8</accession>
<dbReference type="AlphaFoldDB" id="A0A4C1TUD8"/>
<dbReference type="EMBL" id="BGZK01000087">
    <property type="protein sequence ID" value="GBP17406.1"/>
    <property type="molecule type" value="Genomic_DNA"/>
</dbReference>